<protein>
    <submittedName>
        <fullName evidence="3">IS110 family transposase</fullName>
    </submittedName>
</protein>
<accession>A0A3A5KVH0</accession>
<dbReference type="GO" id="GO:0003677">
    <property type="term" value="F:DNA binding"/>
    <property type="evidence" value="ECO:0007669"/>
    <property type="project" value="InterPro"/>
</dbReference>
<evidence type="ECO:0000313" key="4">
    <source>
        <dbReference type="Proteomes" id="UP000272706"/>
    </source>
</evidence>
<dbReference type="AlphaFoldDB" id="A0A3A5KVH0"/>
<dbReference type="Pfam" id="PF01548">
    <property type="entry name" value="DEDD_Tnp_IS110"/>
    <property type="match status" value="1"/>
</dbReference>
<dbReference type="PANTHER" id="PTHR33055:SF3">
    <property type="entry name" value="PUTATIVE TRANSPOSASE FOR IS117-RELATED"/>
    <property type="match status" value="1"/>
</dbReference>
<evidence type="ECO:0000259" key="2">
    <source>
        <dbReference type="Pfam" id="PF02371"/>
    </source>
</evidence>
<dbReference type="InterPro" id="IPR047650">
    <property type="entry name" value="Transpos_IS110"/>
</dbReference>
<dbReference type="InterPro" id="IPR003346">
    <property type="entry name" value="Transposase_20"/>
</dbReference>
<dbReference type="Proteomes" id="UP000272706">
    <property type="component" value="Unassembled WGS sequence"/>
</dbReference>
<name>A0A3A5KVH0_9HYPH</name>
<reference evidence="3 4" key="1">
    <citation type="submission" date="2018-09" db="EMBL/GenBank/DDBJ databases">
        <title>Mesorhizobium carmichaelinearum sp. nov. isolated from Carmichaelinea spp. root nodules in New Zealand.</title>
        <authorList>
            <person name="De Meyer S.E."/>
        </authorList>
    </citation>
    <scope>NUCLEOTIDE SEQUENCE [LARGE SCALE GENOMIC DNA]</scope>
    <source>
        <strain evidence="3 4">ICMP19557</strain>
    </source>
</reference>
<evidence type="ECO:0000313" key="3">
    <source>
        <dbReference type="EMBL" id="RJT37339.1"/>
    </source>
</evidence>
<keyword evidence="4" id="KW-1185">Reference proteome</keyword>
<dbReference type="EMBL" id="QZWZ01000014">
    <property type="protein sequence ID" value="RJT37339.1"/>
    <property type="molecule type" value="Genomic_DNA"/>
</dbReference>
<dbReference type="RefSeq" id="WP_120015915.1">
    <property type="nucleotide sequence ID" value="NZ_QZWZ01000014.1"/>
</dbReference>
<feature type="domain" description="Transposase IS116/IS110/IS902 C-terminal" evidence="2">
    <location>
        <begin position="218"/>
        <end position="298"/>
    </location>
</feature>
<dbReference type="InterPro" id="IPR002525">
    <property type="entry name" value="Transp_IS110-like_N"/>
</dbReference>
<sequence length="346" mass="37773">MEKTNIELNAVATVGLDLAKHVFQVHAVDAAGRVVMSRALRRKDVLAFFERLPSCLIGIEACGSAHHWARELAKCGHDVRLMPPAYVKAYVRRQKNDAADAAAICEAVTRPSMRFVPVRSVENQAALMHHKVRELLVAQRTQMLNALRSHLAEIGIIAAQGPNNARALAVLIMESNDMIPAVVRSALLPVVRRLNELDEEIGESDRAILALARADDTARRLMTVPGIGPVTASALAASIQDISAFSGPREFAAFLGLTPRQSSSGGKERLGRVSKMGNRYLRKLLVVGAHAVLFHRKRCSDALRSWADRLMETKPFKLVAVATANKLARIAFALMRDDARYAGTPA</sequence>
<evidence type="ECO:0000259" key="1">
    <source>
        <dbReference type="Pfam" id="PF01548"/>
    </source>
</evidence>
<dbReference type="OrthoDB" id="5289737at2"/>
<comment type="caution">
    <text evidence="3">The sequence shown here is derived from an EMBL/GenBank/DDBJ whole genome shotgun (WGS) entry which is preliminary data.</text>
</comment>
<dbReference type="Pfam" id="PF02371">
    <property type="entry name" value="Transposase_20"/>
    <property type="match status" value="1"/>
</dbReference>
<dbReference type="GO" id="GO:0006313">
    <property type="term" value="P:DNA transposition"/>
    <property type="evidence" value="ECO:0007669"/>
    <property type="project" value="InterPro"/>
</dbReference>
<proteinExistence type="predicted"/>
<gene>
    <name evidence="3" type="ORF">D3227_18615</name>
</gene>
<dbReference type="GO" id="GO:0004803">
    <property type="term" value="F:transposase activity"/>
    <property type="evidence" value="ECO:0007669"/>
    <property type="project" value="InterPro"/>
</dbReference>
<dbReference type="PANTHER" id="PTHR33055">
    <property type="entry name" value="TRANSPOSASE FOR INSERTION SEQUENCE ELEMENT IS1111A"/>
    <property type="match status" value="1"/>
</dbReference>
<feature type="domain" description="Transposase IS110-like N-terminal" evidence="1">
    <location>
        <begin position="14"/>
        <end position="154"/>
    </location>
</feature>
<dbReference type="NCBIfam" id="NF033542">
    <property type="entry name" value="transpos_IS110"/>
    <property type="match status" value="1"/>
</dbReference>
<organism evidence="3 4">
    <name type="scientific">Mesorhizobium waimense</name>
    <dbReference type="NCBI Taxonomy" id="1300307"/>
    <lineage>
        <taxon>Bacteria</taxon>
        <taxon>Pseudomonadati</taxon>
        <taxon>Pseudomonadota</taxon>
        <taxon>Alphaproteobacteria</taxon>
        <taxon>Hyphomicrobiales</taxon>
        <taxon>Phyllobacteriaceae</taxon>
        <taxon>Mesorhizobium</taxon>
    </lineage>
</organism>